<dbReference type="InterPro" id="IPR029066">
    <property type="entry name" value="PLP-binding_barrel"/>
</dbReference>
<evidence type="ECO:0000313" key="6">
    <source>
        <dbReference type="EMBL" id="MBA5778922.1"/>
    </source>
</evidence>
<evidence type="ECO:0000259" key="5">
    <source>
        <dbReference type="Pfam" id="PF01168"/>
    </source>
</evidence>
<evidence type="ECO:0000256" key="4">
    <source>
        <dbReference type="RuleBase" id="RU004514"/>
    </source>
</evidence>
<dbReference type="SUPFAM" id="SSF51419">
    <property type="entry name" value="PLP-binding barrel"/>
    <property type="match status" value="1"/>
</dbReference>
<dbReference type="RefSeq" id="WP_182167693.1">
    <property type="nucleotide sequence ID" value="NZ_JACFXV010000064.1"/>
</dbReference>
<dbReference type="InterPro" id="IPR001608">
    <property type="entry name" value="Ala_racemase_N"/>
</dbReference>
<dbReference type="InterPro" id="IPR011078">
    <property type="entry name" value="PyrdxlP_homeostasis"/>
</dbReference>
<dbReference type="FunFam" id="3.20.20.10:FF:000018">
    <property type="entry name" value="Pyridoxal phosphate homeostasis protein"/>
    <property type="match status" value="1"/>
</dbReference>
<name>A0A839AJ31_9HYPH</name>
<dbReference type="NCBIfam" id="TIGR00044">
    <property type="entry name" value="YggS family pyridoxal phosphate-dependent enzyme"/>
    <property type="match status" value="1"/>
</dbReference>
<evidence type="ECO:0000256" key="1">
    <source>
        <dbReference type="ARBA" id="ARBA00022898"/>
    </source>
</evidence>
<comment type="function">
    <text evidence="2">Pyridoxal 5'-phosphate (PLP)-binding protein, which is involved in PLP homeostasis.</text>
</comment>
<dbReference type="GO" id="GO:0030170">
    <property type="term" value="F:pyridoxal phosphate binding"/>
    <property type="evidence" value="ECO:0007669"/>
    <property type="project" value="UniProtKB-UniRule"/>
</dbReference>
<dbReference type="HAMAP" id="MF_02087">
    <property type="entry name" value="PLP_homeostasis"/>
    <property type="match status" value="1"/>
</dbReference>
<sequence length="222" mass="24188">MKSSAADSLDRIRRQIAGAEAETGREPGSVTLVAVSKTFDGEDIRPVLEAGQRVFGENRVQEAQRKWPELRQDFPDVELHLIGPLQSNKAKEAVELFDIIHTVDREKIARALKAETEKQGRNLRFFIQVNTGEEPQKAGIAPQEADAFISFCRDELGLPVEGLMAIPPLDEAPGPHFALLQKIAGRNGLKGLSMGMSGDFETAIGFGATHVRVGSAIFGSRT</sequence>
<organism evidence="6 7">
    <name type="scientific">Stappia albiluteola</name>
    <dbReference type="NCBI Taxonomy" id="2758565"/>
    <lineage>
        <taxon>Bacteria</taxon>
        <taxon>Pseudomonadati</taxon>
        <taxon>Pseudomonadota</taxon>
        <taxon>Alphaproteobacteria</taxon>
        <taxon>Hyphomicrobiales</taxon>
        <taxon>Stappiaceae</taxon>
        <taxon>Stappia</taxon>
    </lineage>
</organism>
<dbReference type="Proteomes" id="UP000541109">
    <property type="component" value="Unassembled WGS sequence"/>
</dbReference>
<gene>
    <name evidence="6" type="ORF">H2509_17480</name>
</gene>
<evidence type="ECO:0000256" key="2">
    <source>
        <dbReference type="HAMAP-Rule" id="MF_02087"/>
    </source>
</evidence>
<comment type="caution">
    <text evidence="6">The sequence shown here is derived from an EMBL/GenBank/DDBJ whole genome shotgun (WGS) entry which is preliminary data.</text>
</comment>
<comment type="similarity">
    <text evidence="2 4">Belongs to the pyridoxal phosphate-binding protein YggS/PROSC family.</text>
</comment>
<dbReference type="Pfam" id="PF01168">
    <property type="entry name" value="Ala_racemase_N"/>
    <property type="match status" value="1"/>
</dbReference>
<proteinExistence type="inferred from homology"/>
<dbReference type="Gene3D" id="3.20.20.10">
    <property type="entry name" value="Alanine racemase"/>
    <property type="match status" value="1"/>
</dbReference>
<dbReference type="CDD" id="cd00635">
    <property type="entry name" value="PLPDE_III_YBL036c_like"/>
    <property type="match status" value="1"/>
</dbReference>
<feature type="modified residue" description="N6-(pyridoxal phosphate)lysine" evidence="2 3">
    <location>
        <position position="37"/>
    </location>
</feature>
<dbReference type="PANTHER" id="PTHR10146">
    <property type="entry name" value="PROLINE SYNTHETASE CO-TRANSCRIBED BACTERIAL HOMOLOG PROTEIN"/>
    <property type="match status" value="1"/>
</dbReference>
<dbReference type="AlphaFoldDB" id="A0A839AJ31"/>
<evidence type="ECO:0000256" key="3">
    <source>
        <dbReference type="PIRSR" id="PIRSR004848-1"/>
    </source>
</evidence>
<evidence type="ECO:0000313" key="7">
    <source>
        <dbReference type="Proteomes" id="UP000541109"/>
    </source>
</evidence>
<dbReference type="PANTHER" id="PTHR10146:SF14">
    <property type="entry name" value="PYRIDOXAL PHOSPHATE HOMEOSTASIS PROTEIN"/>
    <property type="match status" value="1"/>
</dbReference>
<feature type="domain" description="Alanine racemase N-terminal" evidence="5">
    <location>
        <begin position="9"/>
        <end position="221"/>
    </location>
</feature>
<protein>
    <recommendedName>
        <fullName evidence="2">Pyridoxal phosphate homeostasis protein</fullName>
        <shortName evidence="2">PLP homeostasis protein</shortName>
    </recommendedName>
</protein>
<dbReference type="EMBL" id="JACFXV010000064">
    <property type="protein sequence ID" value="MBA5778922.1"/>
    <property type="molecule type" value="Genomic_DNA"/>
</dbReference>
<dbReference type="PIRSF" id="PIRSF004848">
    <property type="entry name" value="YBL036c_PLPDEIII"/>
    <property type="match status" value="1"/>
</dbReference>
<accession>A0A839AJ31</accession>
<keyword evidence="1 2" id="KW-0663">Pyridoxal phosphate</keyword>
<keyword evidence="7" id="KW-1185">Reference proteome</keyword>
<comment type="cofactor">
    <cofactor evidence="3">
        <name>pyridoxal 5'-phosphate</name>
        <dbReference type="ChEBI" id="CHEBI:597326"/>
    </cofactor>
</comment>
<reference evidence="6 7" key="1">
    <citation type="submission" date="2020-07" db="EMBL/GenBank/DDBJ databases">
        <title>Stappia sp., F7233, whole genome shotgun sequencing project.</title>
        <authorList>
            <person name="Jiang S."/>
            <person name="Liu Z.W."/>
            <person name="Du Z.J."/>
        </authorList>
    </citation>
    <scope>NUCLEOTIDE SEQUENCE [LARGE SCALE GENOMIC DNA]</scope>
    <source>
        <strain evidence="6 7">F7233</strain>
    </source>
</reference>